<feature type="transmembrane region" description="Helical" evidence="7">
    <location>
        <begin position="275"/>
        <end position="297"/>
    </location>
</feature>
<name>A0ABZ1BL62_9FIRM</name>
<gene>
    <name evidence="9" type="ORF">VLY81_08820</name>
</gene>
<evidence type="ECO:0000256" key="3">
    <source>
        <dbReference type="ARBA" id="ARBA00022692"/>
    </source>
</evidence>
<evidence type="ECO:0000313" key="9">
    <source>
        <dbReference type="EMBL" id="WRP13554.1"/>
    </source>
</evidence>
<proteinExistence type="predicted"/>
<dbReference type="PANTHER" id="PTHR30619">
    <property type="entry name" value="DNA INTERNALIZATION/COMPETENCE PROTEIN COMEC/REC2"/>
    <property type="match status" value="1"/>
</dbReference>
<feature type="region of interest" description="Disordered" evidence="6">
    <location>
        <begin position="364"/>
        <end position="398"/>
    </location>
</feature>
<keyword evidence="5 7" id="KW-0472">Membrane</keyword>
<dbReference type="Proteomes" id="UP001333102">
    <property type="component" value="Chromosome"/>
</dbReference>
<evidence type="ECO:0000256" key="6">
    <source>
        <dbReference type="SAM" id="MobiDB-lite"/>
    </source>
</evidence>
<evidence type="ECO:0000256" key="5">
    <source>
        <dbReference type="ARBA" id="ARBA00023136"/>
    </source>
</evidence>
<dbReference type="NCBIfam" id="TIGR00360">
    <property type="entry name" value="ComEC_N-term"/>
    <property type="match status" value="1"/>
</dbReference>
<evidence type="ECO:0000256" key="4">
    <source>
        <dbReference type="ARBA" id="ARBA00022989"/>
    </source>
</evidence>
<feature type="transmembrane region" description="Helical" evidence="7">
    <location>
        <begin position="317"/>
        <end position="340"/>
    </location>
</feature>
<feature type="transmembrane region" description="Helical" evidence="7">
    <location>
        <begin position="207"/>
        <end position="224"/>
    </location>
</feature>
<evidence type="ECO:0000256" key="7">
    <source>
        <dbReference type="SAM" id="Phobius"/>
    </source>
</evidence>
<evidence type="ECO:0000256" key="2">
    <source>
        <dbReference type="ARBA" id="ARBA00022475"/>
    </source>
</evidence>
<dbReference type="InterPro" id="IPR052159">
    <property type="entry name" value="Competence_DNA_uptake"/>
</dbReference>
<organism evidence="9 10">
    <name type="scientific">Geochorda subterranea</name>
    <dbReference type="NCBI Taxonomy" id="3109564"/>
    <lineage>
        <taxon>Bacteria</taxon>
        <taxon>Bacillati</taxon>
        <taxon>Bacillota</taxon>
        <taxon>Limnochordia</taxon>
        <taxon>Limnochordales</taxon>
        <taxon>Geochordaceae</taxon>
        <taxon>Geochorda</taxon>
    </lineage>
</organism>
<evidence type="ECO:0000256" key="1">
    <source>
        <dbReference type="ARBA" id="ARBA00004651"/>
    </source>
</evidence>
<dbReference type="InterPro" id="IPR004477">
    <property type="entry name" value="ComEC_N"/>
</dbReference>
<protein>
    <submittedName>
        <fullName evidence="9">ComEC/Rec2 family competence protein</fullName>
    </submittedName>
</protein>
<dbReference type="Pfam" id="PF03772">
    <property type="entry name" value="Competence"/>
    <property type="match status" value="1"/>
</dbReference>
<keyword evidence="4 7" id="KW-1133">Transmembrane helix</keyword>
<dbReference type="PANTHER" id="PTHR30619:SF1">
    <property type="entry name" value="RECOMBINATION PROTEIN 2"/>
    <property type="match status" value="1"/>
</dbReference>
<feature type="transmembrane region" description="Helical" evidence="7">
    <location>
        <begin position="158"/>
        <end position="175"/>
    </location>
</feature>
<feature type="domain" description="ComEC/Rec2-related protein" evidence="8">
    <location>
        <begin position="108"/>
        <end position="344"/>
    </location>
</feature>
<reference evidence="10" key="1">
    <citation type="submission" date="2023-12" db="EMBL/GenBank/DDBJ databases">
        <title>Novel isolates from deep terrestrial aquifers shed light on the physiology and ecology of the class Limnochordia.</title>
        <authorList>
            <person name="Karnachuk O.V."/>
            <person name="Lukina A.P."/>
            <person name="Avakyan M.R."/>
            <person name="Kadnikov V."/>
            <person name="Begmatov S."/>
            <person name="Beletsky A.V."/>
            <person name="Mardanov A.V."/>
            <person name="Ravin N.V."/>
        </authorList>
    </citation>
    <scope>NUCLEOTIDE SEQUENCE [LARGE SCALE GENOMIC DNA]</scope>
    <source>
        <strain evidence="10">LN</strain>
    </source>
</reference>
<keyword evidence="2" id="KW-1003">Cell membrane</keyword>
<evidence type="ECO:0000259" key="8">
    <source>
        <dbReference type="Pfam" id="PF03772"/>
    </source>
</evidence>
<sequence>MEVAVPAGDRRGRSWRPGMWVAARGLVRRPETGAFPGDFSLRRYLGARGVGLVVEVRSESRLAVPAEPPRAPATIRLRAAVAAMGETMARRLETRLGPQGAAWARAVVLGHRDALAEADEQALWEAGLGHVLSVSGLHVGLLAGPLVAVVRRLPRSRWVARLGAAIVACATGWAYAGMTGLAPPAVRAGLMQSLGMALWMAGRRSSLATILGVAAAAQMLLSSPGLGADAGFQMSYLATLAIALFLGRPRAGRAPPGPVDARARRRALRRVTGRMLEALGLSLAAWAAITPLTALYFGRVSLLGAVVSVGAGPVCGLLLWSALAAALVPSSLAGPAVWVAERTAGTLRALALAGAHLEGGWGAAGQRGGVEPASRGGPGMARRAAGATGAGRDGPGRRGDLAGAALAAGLPGASQSPAAVTAAPVGTGWVVAGRSPGGDGWLWIDARPGQELGQALEKAAAALSGLGVARARVALWSASSTTSAELPGLSPKEAAMSRAWLAVGEQGPVVLGSTTHHPVSEVHASSIRLRVEGRTSLRLEMEGAGSVLLDVDTHCLAWESAGIRHCRGDGPVHLTQR</sequence>
<dbReference type="EMBL" id="CP141614">
    <property type="protein sequence ID" value="WRP13554.1"/>
    <property type="molecule type" value="Genomic_DNA"/>
</dbReference>
<keyword evidence="3 7" id="KW-0812">Transmembrane</keyword>
<comment type="subcellular location">
    <subcellularLocation>
        <location evidence="1">Cell membrane</location>
        <topology evidence="1">Multi-pass membrane protein</topology>
    </subcellularLocation>
</comment>
<evidence type="ECO:0000313" key="10">
    <source>
        <dbReference type="Proteomes" id="UP001333102"/>
    </source>
</evidence>
<accession>A0ABZ1BL62</accession>
<dbReference type="RefSeq" id="WP_324667799.1">
    <property type="nucleotide sequence ID" value="NZ_CP141614.1"/>
</dbReference>
<keyword evidence="10" id="KW-1185">Reference proteome</keyword>